<sequence>MRMHTTGALTVAAALAFLVAVVSYDPTPLRVVVTALCCALAGFFLGRR</sequence>
<name>A0ABU0WMW3_9PROT</name>
<comment type="caution">
    <text evidence="1">The sequence shown here is derived from an EMBL/GenBank/DDBJ whole genome shotgun (WGS) entry which is preliminary data.</text>
</comment>
<dbReference type="RefSeq" id="WP_306710130.1">
    <property type="nucleotide sequence ID" value="NZ_JAUJFI010000149.1"/>
</dbReference>
<gene>
    <name evidence="1" type="ORF">QSG27_22670</name>
</gene>
<dbReference type="Proteomes" id="UP001227317">
    <property type="component" value="Unassembled WGS sequence"/>
</dbReference>
<evidence type="ECO:0000313" key="2">
    <source>
        <dbReference type="Proteomes" id="UP001227317"/>
    </source>
</evidence>
<organism evidence="1 2">
    <name type="scientific">Azospirillum isscasi</name>
    <dbReference type="NCBI Taxonomy" id="3053926"/>
    <lineage>
        <taxon>Bacteria</taxon>
        <taxon>Pseudomonadati</taxon>
        <taxon>Pseudomonadota</taxon>
        <taxon>Alphaproteobacteria</taxon>
        <taxon>Rhodospirillales</taxon>
        <taxon>Azospirillaceae</taxon>
        <taxon>Azospirillum</taxon>
    </lineage>
</organism>
<proteinExistence type="predicted"/>
<keyword evidence="2" id="KW-1185">Reference proteome</keyword>
<protein>
    <submittedName>
        <fullName evidence="1">Uncharacterized protein</fullName>
    </submittedName>
</protein>
<dbReference type="EMBL" id="JAUJFI010000149">
    <property type="protein sequence ID" value="MDQ2105521.1"/>
    <property type="molecule type" value="Genomic_DNA"/>
</dbReference>
<reference evidence="1 2" key="1">
    <citation type="submission" date="2023-06" db="EMBL/GenBank/DDBJ databases">
        <title>Azospirillum isscasensis sp.nov, a bacterium isolated from rhizosphere soil of rice.</title>
        <authorList>
            <person name="Wang H."/>
        </authorList>
    </citation>
    <scope>NUCLEOTIDE SEQUENCE [LARGE SCALE GENOMIC DNA]</scope>
    <source>
        <strain evidence="1 2">C340-1</strain>
    </source>
</reference>
<evidence type="ECO:0000313" key="1">
    <source>
        <dbReference type="EMBL" id="MDQ2105521.1"/>
    </source>
</evidence>
<accession>A0ABU0WMW3</accession>